<dbReference type="STRING" id="419597.SAMN04487957_105180"/>
<evidence type="ECO:0000256" key="1">
    <source>
        <dbReference type="SAM" id="MobiDB-lite"/>
    </source>
</evidence>
<feature type="signal peptide" evidence="2">
    <location>
        <begin position="1"/>
        <end position="19"/>
    </location>
</feature>
<keyword evidence="4" id="KW-1185">Reference proteome</keyword>
<name>A0A1H0IM17_9GAMM</name>
<reference evidence="4" key="1">
    <citation type="submission" date="2016-10" db="EMBL/GenBank/DDBJ databases">
        <authorList>
            <person name="Varghese N."/>
            <person name="Submissions S."/>
        </authorList>
    </citation>
    <scope>NUCLEOTIDE SEQUENCE [LARGE SCALE GENOMIC DNA]</scope>
    <source>
        <strain evidence="4">CGMCC 1.6444</strain>
    </source>
</reference>
<evidence type="ECO:0000313" key="3">
    <source>
        <dbReference type="EMBL" id="SDO32428.1"/>
    </source>
</evidence>
<sequence>MTKISLLLGALLAPTLAFATSLELPADARLEMQVIEPLVLDADTPERDDVLLRPVADGSGSHQVPDYCVMVGDARLDGDRIRLTTDSVTCIDAEAGDSHIYSGEISAAAYGSDGDFGIDACQDGRCELSPEHGFELQLASDLAIEEQANPSEQINIERRQANGEGVANPIPAEQPDPDQ</sequence>
<evidence type="ECO:0000256" key="2">
    <source>
        <dbReference type="SAM" id="SignalP"/>
    </source>
</evidence>
<proteinExistence type="predicted"/>
<dbReference type="AlphaFoldDB" id="A0A1H0IM17"/>
<organism evidence="3 4">
    <name type="scientific">Halomonas shengliensis</name>
    <dbReference type="NCBI Taxonomy" id="419597"/>
    <lineage>
        <taxon>Bacteria</taxon>
        <taxon>Pseudomonadati</taxon>
        <taxon>Pseudomonadota</taxon>
        <taxon>Gammaproteobacteria</taxon>
        <taxon>Oceanospirillales</taxon>
        <taxon>Halomonadaceae</taxon>
        <taxon>Halomonas</taxon>
    </lineage>
</organism>
<dbReference type="EMBL" id="FNIV01000005">
    <property type="protein sequence ID" value="SDO32428.1"/>
    <property type="molecule type" value="Genomic_DNA"/>
</dbReference>
<feature type="region of interest" description="Disordered" evidence="1">
    <location>
        <begin position="158"/>
        <end position="179"/>
    </location>
</feature>
<evidence type="ECO:0000313" key="4">
    <source>
        <dbReference type="Proteomes" id="UP000199075"/>
    </source>
</evidence>
<dbReference type="Proteomes" id="UP000199075">
    <property type="component" value="Unassembled WGS sequence"/>
</dbReference>
<dbReference type="OrthoDB" id="6118120at2"/>
<accession>A0A1H0IM17</accession>
<dbReference type="RefSeq" id="WP_089678557.1">
    <property type="nucleotide sequence ID" value="NZ_FNIV01000005.1"/>
</dbReference>
<keyword evidence="2" id="KW-0732">Signal</keyword>
<protein>
    <submittedName>
        <fullName evidence="3">Uncharacterized protein</fullName>
    </submittedName>
</protein>
<gene>
    <name evidence="3" type="ORF">SAMN04487957_105180</name>
</gene>
<feature type="chain" id="PRO_5011484428" evidence="2">
    <location>
        <begin position="20"/>
        <end position="179"/>
    </location>
</feature>